<feature type="transmembrane region" description="Helical" evidence="8">
    <location>
        <begin position="137"/>
        <end position="158"/>
    </location>
</feature>
<comment type="similarity">
    <text evidence="8">Belongs to the binding-protein-dependent transport system permease family.</text>
</comment>
<reference evidence="10 11" key="1">
    <citation type="journal article" date="2017" name="Int. J. Syst. Evol. Microbiol.">
        <title>Achromobacter aloeverae sp. nov., isolated from the root of Aloe vera (L.) Burm.f.</title>
        <authorList>
            <person name="Kuncharoen N."/>
            <person name="Muramatsu Y."/>
            <person name="Shibata C."/>
            <person name="Kamakura Y."/>
            <person name="Nakagawa Y."/>
            <person name="Tanasupawat S."/>
        </authorList>
    </citation>
    <scope>NUCLEOTIDE SEQUENCE [LARGE SCALE GENOMIC DNA]</scope>
    <source>
        <strain evidence="10 11">AVA-1</strain>
    </source>
</reference>
<dbReference type="CDD" id="cd06261">
    <property type="entry name" value="TM_PBP2"/>
    <property type="match status" value="1"/>
</dbReference>
<dbReference type="PANTHER" id="PTHR43357">
    <property type="entry name" value="INNER MEMBRANE ABC TRANSPORTER PERMEASE PROTEIN YDCV"/>
    <property type="match status" value="1"/>
</dbReference>
<dbReference type="OrthoDB" id="9783270at2"/>
<feature type="transmembrane region" description="Helical" evidence="8">
    <location>
        <begin position="99"/>
        <end position="125"/>
    </location>
</feature>
<keyword evidence="7 8" id="KW-0472">Membrane</keyword>
<dbReference type="InterPro" id="IPR035906">
    <property type="entry name" value="MetI-like_sf"/>
</dbReference>
<evidence type="ECO:0000256" key="7">
    <source>
        <dbReference type="ARBA" id="ARBA00023136"/>
    </source>
</evidence>
<feature type="transmembrane region" description="Helical" evidence="8">
    <location>
        <begin position="170"/>
        <end position="189"/>
    </location>
</feature>
<gene>
    <name evidence="10" type="ORF">C7R54_07695</name>
</gene>
<keyword evidence="3" id="KW-1003">Cell membrane</keyword>
<dbReference type="AlphaFoldDB" id="A0A4Q1HKW8"/>
<dbReference type="GO" id="GO:0055085">
    <property type="term" value="P:transmembrane transport"/>
    <property type="evidence" value="ECO:0007669"/>
    <property type="project" value="InterPro"/>
</dbReference>
<evidence type="ECO:0000256" key="3">
    <source>
        <dbReference type="ARBA" id="ARBA00022475"/>
    </source>
</evidence>
<dbReference type="Gene3D" id="1.10.3720.10">
    <property type="entry name" value="MetI-like"/>
    <property type="match status" value="1"/>
</dbReference>
<keyword evidence="2 8" id="KW-0813">Transport</keyword>
<accession>A0A4Q1HKW8</accession>
<keyword evidence="5 8" id="KW-0812">Transmembrane</keyword>
<dbReference type="InterPro" id="IPR000515">
    <property type="entry name" value="MetI-like"/>
</dbReference>
<comment type="subcellular location">
    <subcellularLocation>
        <location evidence="1">Cell inner membrane</location>
        <topology evidence="1">Multi-pass membrane protein</topology>
    </subcellularLocation>
    <subcellularLocation>
        <location evidence="8">Cell membrane</location>
        <topology evidence="8">Multi-pass membrane protein</topology>
    </subcellularLocation>
</comment>
<keyword evidence="4" id="KW-0997">Cell inner membrane</keyword>
<dbReference type="Pfam" id="PF00528">
    <property type="entry name" value="BPD_transp_1"/>
    <property type="match status" value="1"/>
</dbReference>
<feature type="transmembrane region" description="Helical" evidence="8">
    <location>
        <begin position="274"/>
        <end position="293"/>
    </location>
</feature>
<dbReference type="Proteomes" id="UP000290849">
    <property type="component" value="Unassembled WGS sequence"/>
</dbReference>
<sequence length="303" mass="33035">MVLAVQRSRGNHVVAVTYTSTSRHPPESAPPRRAPLPWPWLRWLHLAFVALIYLFMLSPLLFVVWLSFFKDAILYFPPSGYTLSWYVKAWDNAAFANGFLFSVQVALIAALCGVALGVLAALGIIRHRFRGAQAVNTLLLSPLLVPGIVAGVAIYLFYLRAENALDVDIVGTYGGLVLAHICLTIPWTVRLVSASMSGLDPSIEEAARNLGASGRVAFFRVTLPMLRPAIVAAALFSFIVSFENLELSLSLVGPGRTTLPIAIMQYLEFNLDPTIAAVASVQILLLGVVMLVTDRYVKLSQVV</sequence>
<dbReference type="GO" id="GO:0005886">
    <property type="term" value="C:plasma membrane"/>
    <property type="evidence" value="ECO:0007669"/>
    <property type="project" value="UniProtKB-SubCell"/>
</dbReference>
<organism evidence="10 11">
    <name type="scientific">Achromobacter aloeverae</name>
    <dbReference type="NCBI Taxonomy" id="1750518"/>
    <lineage>
        <taxon>Bacteria</taxon>
        <taxon>Pseudomonadati</taxon>
        <taxon>Pseudomonadota</taxon>
        <taxon>Betaproteobacteria</taxon>
        <taxon>Burkholderiales</taxon>
        <taxon>Alcaligenaceae</taxon>
        <taxon>Achromobacter</taxon>
    </lineage>
</organism>
<protein>
    <submittedName>
        <fullName evidence="10">ABC transporter permease</fullName>
    </submittedName>
</protein>
<feature type="transmembrane region" description="Helical" evidence="8">
    <location>
        <begin position="225"/>
        <end position="242"/>
    </location>
</feature>
<evidence type="ECO:0000256" key="2">
    <source>
        <dbReference type="ARBA" id="ARBA00022448"/>
    </source>
</evidence>
<feature type="domain" description="ABC transmembrane type-1" evidence="9">
    <location>
        <begin position="99"/>
        <end position="293"/>
    </location>
</feature>
<proteinExistence type="inferred from homology"/>
<comment type="caution">
    <text evidence="10">The sequence shown here is derived from an EMBL/GenBank/DDBJ whole genome shotgun (WGS) entry which is preliminary data.</text>
</comment>
<evidence type="ECO:0000259" key="9">
    <source>
        <dbReference type="PROSITE" id="PS50928"/>
    </source>
</evidence>
<evidence type="ECO:0000313" key="11">
    <source>
        <dbReference type="Proteomes" id="UP000290849"/>
    </source>
</evidence>
<keyword evidence="6 8" id="KW-1133">Transmembrane helix</keyword>
<evidence type="ECO:0000256" key="4">
    <source>
        <dbReference type="ARBA" id="ARBA00022519"/>
    </source>
</evidence>
<evidence type="ECO:0000256" key="5">
    <source>
        <dbReference type="ARBA" id="ARBA00022692"/>
    </source>
</evidence>
<name>A0A4Q1HKW8_9BURK</name>
<evidence type="ECO:0000313" key="10">
    <source>
        <dbReference type="EMBL" id="RXN91067.1"/>
    </source>
</evidence>
<feature type="transmembrane region" description="Helical" evidence="8">
    <location>
        <begin position="43"/>
        <end position="68"/>
    </location>
</feature>
<dbReference type="SUPFAM" id="SSF161098">
    <property type="entry name" value="MetI-like"/>
    <property type="match status" value="1"/>
</dbReference>
<keyword evidence="11" id="KW-1185">Reference proteome</keyword>
<dbReference type="PANTHER" id="PTHR43357:SF4">
    <property type="entry name" value="INNER MEMBRANE ABC TRANSPORTER PERMEASE PROTEIN YDCV"/>
    <property type="match status" value="1"/>
</dbReference>
<dbReference type="PROSITE" id="PS50928">
    <property type="entry name" value="ABC_TM1"/>
    <property type="match status" value="1"/>
</dbReference>
<evidence type="ECO:0000256" key="1">
    <source>
        <dbReference type="ARBA" id="ARBA00004429"/>
    </source>
</evidence>
<evidence type="ECO:0000256" key="8">
    <source>
        <dbReference type="RuleBase" id="RU363032"/>
    </source>
</evidence>
<dbReference type="EMBL" id="PYAL01000002">
    <property type="protein sequence ID" value="RXN91067.1"/>
    <property type="molecule type" value="Genomic_DNA"/>
</dbReference>
<evidence type="ECO:0000256" key="6">
    <source>
        <dbReference type="ARBA" id="ARBA00022989"/>
    </source>
</evidence>